<evidence type="ECO:0000313" key="2">
    <source>
        <dbReference type="Proteomes" id="UP001335325"/>
    </source>
</evidence>
<sequence>MKTILFVHGTGVRSKREREALDRIGDGFRKVLPDAVVETCSWGDVLGVTPADETGAPDGTVPAWAPDGHGVAWSDAERAVWARLYDDPLYEIRTAVLAAPGDASATSPRALDLLRTRIGAMPDDPEVGKLIPAGEPGEQFRAAVTELLRAQEFVAALPLLAARASHDLVARSVTAAYIRFRERDSGPVLVSAEERDTLWRAMERRLGGAALGVGDRARAVAWTTAQHMARPVVRRHRDALLTRATPALGDILLYQARGEPLRTYLAERVREIDGPVVLLGHSLGGIACFESLVAHALPQVRLLVTVGSQVPYLYGLDALATHRLGAPLPDHFRARWVNVVDKEDLLAFPADDHFAGRVTDVEVDTREPFPRAHGAYWTTPRVYDAVRTAVEGC</sequence>
<accession>A0ABZ1GFZ6</accession>
<gene>
    <name evidence="1" type="ORF">OIE73_04300</name>
</gene>
<dbReference type="InterPro" id="IPR029058">
    <property type="entry name" value="AB_hydrolase_fold"/>
</dbReference>
<protein>
    <recommendedName>
        <fullName evidence="3">AB hydrolase-1 domain-containing protein</fullName>
    </recommendedName>
</protein>
<organism evidence="1 2">
    <name type="scientific">Streptomyces hirsutus</name>
    <dbReference type="NCBI Taxonomy" id="35620"/>
    <lineage>
        <taxon>Bacteria</taxon>
        <taxon>Bacillati</taxon>
        <taxon>Actinomycetota</taxon>
        <taxon>Actinomycetes</taxon>
        <taxon>Kitasatosporales</taxon>
        <taxon>Streptomycetaceae</taxon>
        <taxon>Streptomyces</taxon>
    </lineage>
</organism>
<dbReference type="Proteomes" id="UP001335325">
    <property type="component" value="Chromosome"/>
</dbReference>
<proteinExistence type="predicted"/>
<dbReference type="SUPFAM" id="SSF53474">
    <property type="entry name" value="alpha/beta-Hydrolases"/>
    <property type="match status" value="1"/>
</dbReference>
<evidence type="ECO:0000313" key="1">
    <source>
        <dbReference type="EMBL" id="WSD05052.1"/>
    </source>
</evidence>
<dbReference type="EMBL" id="CP109134">
    <property type="protein sequence ID" value="WSD05052.1"/>
    <property type="molecule type" value="Genomic_DNA"/>
</dbReference>
<dbReference type="GeneID" id="91541764"/>
<name>A0ABZ1GFZ6_9ACTN</name>
<evidence type="ECO:0008006" key="3">
    <source>
        <dbReference type="Google" id="ProtNLM"/>
    </source>
</evidence>
<reference evidence="1 2" key="1">
    <citation type="submission" date="2022-10" db="EMBL/GenBank/DDBJ databases">
        <title>The complete genomes of actinobacterial strains from the NBC collection.</title>
        <authorList>
            <person name="Joergensen T.S."/>
            <person name="Alvarez Arevalo M."/>
            <person name="Sterndorff E.B."/>
            <person name="Faurdal D."/>
            <person name="Vuksanovic O."/>
            <person name="Mourched A.-S."/>
            <person name="Charusanti P."/>
            <person name="Shaw S."/>
            <person name="Blin K."/>
            <person name="Weber T."/>
        </authorList>
    </citation>
    <scope>NUCLEOTIDE SEQUENCE [LARGE SCALE GENOMIC DNA]</scope>
    <source>
        <strain evidence="1 2">NBC 01753</strain>
    </source>
</reference>
<dbReference type="RefSeq" id="WP_326751330.1">
    <property type="nucleotide sequence ID" value="NZ_CP109134.1"/>
</dbReference>
<keyword evidence="2" id="KW-1185">Reference proteome</keyword>
<dbReference type="Gene3D" id="3.40.50.1820">
    <property type="entry name" value="alpha/beta hydrolase"/>
    <property type="match status" value="1"/>
</dbReference>